<sequence>MIEWSMDAAAASNGRVALVTGAARGIGLGIAAWLISEGWQVVLTDLDRERGSKVSKVLGENAWFISMDVADEKQVAQGVAEVLGQFGRLDALVCNAAVADPRNITLESLDLAYWNRVLAVNLSGPMLLAKHCAPYLRAHGGAIVNLASTRAGQSEPDTEAYAASKGGLLALTHALAMSLGPEVRVNAVSPGWIDARDPAARRAAPLSDADHAQHPAGRVGTVEDVAAMVAWLLSRQAGFVTGQEFVVDGGMSKKMIYSE</sequence>
<protein>
    <submittedName>
        <fullName evidence="3">Oxidoreductase</fullName>
    </submittedName>
</protein>
<proteinExistence type="inferred from homology"/>
<evidence type="ECO:0000256" key="2">
    <source>
        <dbReference type="ARBA" id="ARBA00023002"/>
    </source>
</evidence>
<dbReference type="GO" id="GO:0016491">
    <property type="term" value="F:oxidoreductase activity"/>
    <property type="evidence" value="ECO:0007669"/>
    <property type="project" value="UniProtKB-KW"/>
</dbReference>
<dbReference type="PANTHER" id="PTHR24321">
    <property type="entry name" value="DEHYDROGENASES, SHORT CHAIN"/>
    <property type="match status" value="1"/>
</dbReference>
<dbReference type="Pfam" id="PF13561">
    <property type="entry name" value="adh_short_C2"/>
    <property type="match status" value="1"/>
</dbReference>
<accession>A0A1N7UEJ4</accession>
<evidence type="ECO:0000256" key="1">
    <source>
        <dbReference type="ARBA" id="ARBA00006484"/>
    </source>
</evidence>
<gene>
    <name evidence="3" type="ORF">PS417_18525</name>
</gene>
<comment type="similarity">
    <text evidence="1">Belongs to the short-chain dehydrogenases/reductases (SDR) family.</text>
</comment>
<reference evidence="3 4" key="1">
    <citation type="submission" date="2014-05" db="EMBL/GenBank/DDBJ databases">
        <title>Pseudomonas simiae WCS417.</title>
        <authorList>
            <person name="Berendsen R.L."/>
        </authorList>
    </citation>
    <scope>NUCLEOTIDE SEQUENCE [LARGE SCALE GENOMIC DNA]</scope>
    <source>
        <strain evidence="3 4">WCS417</strain>
    </source>
</reference>
<organism evidence="3 4">
    <name type="scientific">Pseudomonas simiae</name>
    <dbReference type="NCBI Taxonomy" id="321846"/>
    <lineage>
        <taxon>Bacteria</taxon>
        <taxon>Pseudomonadati</taxon>
        <taxon>Pseudomonadota</taxon>
        <taxon>Gammaproteobacteria</taxon>
        <taxon>Pseudomonadales</taxon>
        <taxon>Pseudomonadaceae</taxon>
        <taxon>Pseudomonas</taxon>
    </lineage>
</organism>
<dbReference type="NCBIfam" id="NF004324">
    <property type="entry name" value="PRK05717.1"/>
    <property type="match status" value="1"/>
</dbReference>
<keyword evidence="2" id="KW-0560">Oxidoreductase</keyword>
<name>A0A1N7UEJ4_9PSED</name>
<dbReference type="Proteomes" id="UP000027308">
    <property type="component" value="Chromosome"/>
</dbReference>
<dbReference type="InterPro" id="IPR020904">
    <property type="entry name" value="Sc_DH/Rdtase_CS"/>
</dbReference>
<evidence type="ECO:0000313" key="4">
    <source>
        <dbReference type="Proteomes" id="UP000027308"/>
    </source>
</evidence>
<dbReference type="eggNOG" id="COG1028">
    <property type="taxonomic scope" value="Bacteria"/>
</dbReference>
<dbReference type="PANTHER" id="PTHR24321:SF8">
    <property type="entry name" value="ESTRADIOL 17-BETA-DEHYDROGENASE 8-RELATED"/>
    <property type="match status" value="1"/>
</dbReference>
<dbReference type="FunFam" id="3.40.50.720:FF:000084">
    <property type="entry name" value="Short-chain dehydrogenase reductase"/>
    <property type="match status" value="1"/>
</dbReference>
<dbReference type="AlphaFoldDB" id="A0A1N7UEJ4"/>
<dbReference type="SUPFAM" id="SSF51735">
    <property type="entry name" value="NAD(P)-binding Rossmann-fold domains"/>
    <property type="match status" value="1"/>
</dbReference>
<dbReference type="InterPro" id="IPR036291">
    <property type="entry name" value="NAD(P)-bd_dom_sf"/>
</dbReference>
<dbReference type="NCBIfam" id="NF005559">
    <property type="entry name" value="PRK07231.1"/>
    <property type="match status" value="1"/>
</dbReference>
<dbReference type="PRINTS" id="PR00080">
    <property type="entry name" value="SDRFAMILY"/>
</dbReference>
<dbReference type="InterPro" id="IPR002347">
    <property type="entry name" value="SDR_fam"/>
</dbReference>
<dbReference type="PROSITE" id="PS00061">
    <property type="entry name" value="ADH_SHORT"/>
    <property type="match status" value="1"/>
</dbReference>
<dbReference type="Gene3D" id="3.40.50.720">
    <property type="entry name" value="NAD(P)-binding Rossmann-like Domain"/>
    <property type="match status" value="1"/>
</dbReference>
<evidence type="ECO:0000313" key="3">
    <source>
        <dbReference type="EMBL" id="AIB37541.1"/>
    </source>
</evidence>
<dbReference type="PRINTS" id="PR00081">
    <property type="entry name" value="GDHRDH"/>
</dbReference>
<dbReference type="EMBL" id="CP007637">
    <property type="protein sequence ID" value="AIB37541.1"/>
    <property type="molecule type" value="Genomic_DNA"/>
</dbReference>